<evidence type="ECO:0000313" key="1">
    <source>
        <dbReference type="EMBL" id="ADR64419.1"/>
    </source>
</evidence>
<reference evidence="1" key="1">
    <citation type="journal article" date="2010" name="PLoS ONE">
        <title>Genome analysis of Treponema pallidum subsp. pallidum and subsp. pertenue strains: most of the genetic differences are localized in six regions.</title>
        <authorList>
            <person name="Mikalova L."/>
            <person name="Strouhal M."/>
            <person name="Cejkova D."/>
            <person name="Zobanikova M."/>
            <person name="Pospisilova P."/>
            <person name="Norris S.J."/>
            <person name="Sodergren E."/>
            <person name="Weinstock G.M."/>
            <person name="Smajs D."/>
        </authorList>
    </citation>
    <scope>NUCLEOTIDE SEQUENCE</scope>
    <source>
        <strain evidence="1">Mexico A</strain>
    </source>
</reference>
<dbReference type="AlphaFoldDB" id="E5FP18"/>
<name>E5FP18_TREPL</name>
<dbReference type="KEGG" id="tpo:TPAMA_0126c"/>
<proteinExistence type="predicted"/>
<protein>
    <submittedName>
        <fullName evidence="1">Uncharacterized protein</fullName>
    </submittedName>
</protein>
<sequence>MGVDGHATHKMLAGGWAGGNRRAACVGAIPTISCLPLRKSSSTRNCTRDRPRNCTRSSIVFLVRTAPVCLCARSASLLLGRPCLTCPPSRCEAGRVYPSVRMSSLLEGLGATIFICNAPDAVVLLHGCGEKDTLKYIALLRTRNCSSRGNRDTLGEKTAPC</sequence>
<organism evidence="1">
    <name type="scientific">Treponema pallidum subsp. pallidum str. Mexico A</name>
    <dbReference type="NCBI Taxonomy" id="686990"/>
    <lineage>
        <taxon>Bacteria</taxon>
        <taxon>Pseudomonadati</taxon>
        <taxon>Spirochaetota</taxon>
        <taxon>Spirochaetia</taxon>
        <taxon>Spirochaetales</taxon>
        <taxon>Treponemataceae</taxon>
        <taxon>Treponema</taxon>
    </lineage>
</organism>
<accession>E5FP18</accession>
<dbReference type="EMBL" id="HM585256">
    <property type="protein sequence ID" value="ADR64419.1"/>
    <property type="molecule type" value="Genomic_DNA"/>
</dbReference>